<keyword evidence="1" id="KW-0472">Membrane</keyword>
<gene>
    <name evidence="2" type="ORF">PAAG_05707</name>
</gene>
<evidence type="ECO:0000313" key="3">
    <source>
        <dbReference type="Proteomes" id="UP000002059"/>
    </source>
</evidence>
<dbReference type="KEGG" id="pbl:PAAG_05707"/>
<keyword evidence="1" id="KW-0812">Transmembrane</keyword>
<evidence type="ECO:0000256" key="1">
    <source>
        <dbReference type="SAM" id="Phobius"/>
    </source>
</evidence>
<dbReference type="AlphaFoldDB" id="C1H4L4"/>
<dbReference type="EMBL" id="KN294006">
    <property type="protein sequence ID" value="EEH34658.2"/>
    <property type="molecule type" value="Genomic_DNA"/>
</dbReference>
<dbReference type="OMA" id="WLHAISH"/>
<feature type="transmembrane region" description="Helical" evidence="1">
    <location>
        <begin position="12"/>
        <end position="34"/>
    </location>
</feature>
<reference evidence="2 3" key="1">
    <citation type="journal article" date="2011" name="PLoS Genet.">
        <title>Comparative genomic analysis of human fungal pathogens causing paracoccidioidomycosis.</title>
        <authorList>
            <person name="Desjardins C.A."/>
            <person name="Champion M.D."/>
            <person name="Holder J.W."/>
            <person name="Muszewska A."/>
            <person name="Goldberg J."/>
            <person name="Bailao A.M."/>
            <person name="Brigido M.M."/>
            <person name="Ferreira M.E."/>
            <person name="Garcia A.M."/>
            <person name="Grynberg M."/>
            <person name="Gujja S."/>
            <person name="Heiman D.I."/>
            <person name="Henn M.R."/>
            <person name="Kodira C.D."/>
            <person name="Leon-Narvaez H."/>
            <person name="Longo L.V."/>
            <person name="Ma L.J."/>
            <person name="Malavazi I."/>
            <person name="Matsuo A.L."/>
            <person name="Morais F.V."/>
            <person name="Pereira M."/>
            <person name="Rodriguez-Brito S."/>
            <person name="Sakthikumar S."/>
            <person name="Salem-Izacc S.M."/>
            <person name="Sykes S.M."/>
            <person name="Teixeira M.M."/>
            <person name="Vallejo M.C."/>
            <person name="Walter M.E."/>
            <person name="Yandava C."/>
            <person name="Young S."/>
            <person name="Zeng Q."/>
            <person name="Zucker J."/>
            <person name="Felipe M.S."/>
            <person name="Goldman G.H."/>
            <person name="Haas B.J."/>
            <person name="McEwen J.G."/>
            <person name="Nino-Vega G."/>
            <person name="Puccia R."/>
            <person name="San-Blas G."/>
            <person name="Soares C.M."/>
            <person name="Birren B.W."/>
            <person name="Cuomo C.A."/>
        </authorList>
    </citation>
    <scope>NUCLEOTIDE SEQUENCE [LARGE SCALE GENOMIC DNA]</scope>
    <source>
        <strain evidence="3">ATCC MYA-826 / Pb01</strain>
    </source>
</reference>
<keyword evidence="1" id="KW-1133">Transmembrane helix</keyword>
<dbReference type="GeneID" id="9095670"/>
<organism evidence="2 3">
    <name type="scientific">Paracoccidioides lutzii (strain ATCC MYA-826 / Pb01)</name>
    <name type="common">Paracoccidioides brasiliensis</name>
    <dbReference type="NCBI Taxonomy" id="502779"/>
    <lineage>
        <taxon>Eukaryota</taxon>
        <taxon>Fungi</taxon>
        <taxon>Dikarya</taxon>
        <taxon>Ascomycota</taxon>
        <taxon>Pezizomycotina</taxon>
        <taxon>Eurotiomycetes</taxon>
        <taxon>Eurotiomycetidae</taxon>
        <taxon>Onygenales</taxon>
        <taxon>Ajellomycetaceae</taxon>
        <taxon>Paracoccidioides</taxon>
    </lineage>
</organism>
<protein>
    <submittedName>
        <fullName evidence="2">Uncharacterized protein</fullName>
    </submittedName>
</protein>
<accession>C1H4L4</accession>
<dbReference type="Proteomes" id="UP000002059">
    <property type="component" value="Partially assembled WGS sequence"/>
</dbReference>
<dbReference type="VEuPathDB" id="FungiDB:PAAG_05707"/>
<dbReference type="RefSeq" id="XP_002792422.2">
    <property type="nucleotide sequence ID" value="XM_002792376.2"/>
</dbReference>
<sequence length="77" mass="8730">MAVPSITAATSWLHAISHIVFWQLLIGLAALSIARPATRSTLRVCYEEPSTKYLPMMLHQYANTWDPWDYYTPAMGC</sequence>
<dbReference type="OrthoDB" id="2906425at2759"/>
<proteinExistence type="predicted"/>
<name>C1H4L4_PARBA</name>
<keyword evidence="3" id="KW-1185">Reference proteome</keyword>
<dbReference type="eggNOG" id="ENOG502RPX6">
    <property type="taxonomic scope" value="Eukaryota"/>
</dbReference>
<dbReference type="HOGENOM" id="CLU_2622687_0_0_1"/>
<evidence type="ECO:0000313" key="2">
    <source>
        <dbReference type="EMBL" id="EEH34658.2"/>
    </source>
</evidence>